<comment type="caution">
    <text evidence="2">The sequence shown here is derived from an EMBL/GenBank/DDBJ whole genome shotgun (WGS) entry which is preliminary data.</text>
</comment>
<dbReference type="Proteomes" id="UP001420932">
    <property type="component" value="Unassembled WGS sequence"/>
</dbReference>
<evidence type="ECO:0000313" key="3">
    <source>
        <dbReference type="Proteomes" id="UP001420932"/>
    </source>
</evidence>
<keyword evidence="1" id="KW-0812">Transmembrane</keyword>
<dbReference type="EMBL" id="JBBNAF010000003">
    <property type="protein sequence ID" value="KAK9159873.1"/>
    <property type="molecule type" value="Genomic_DNA"/>
</dbReference>
<organism evidence="2 3">
    <name type="scientific">Stephania yunnanensis</name>
    <dbReference type="NCBI Taxonomy" id="152371"/>
    <lineage>
        <taxon>Eukaryota</taxon>
        <taxon>Viridiplantae</taxon>
        <taxon>Streptophyta</taxon>
        <taxon>Embryophyta</taxon>
        <taxon>Tracheophyta</taxon>
        <taxon>Spermatophyta</taxon>
        <taxon>Magnoliopsida</taxon>
        <taxon>Ranunculales</taxon>
        <taxon>Menispermaceae</taxon>
        <taxon>Menispermoideae</taxon>
        <taxon>Cissampelideae</taxon>
        <taxon>Stephania</taxon>
    </lineage>
</organism>
<evidence type="ECO:0000313" key="2">
    <source>
        <dbReference type="EMBL" id="KAK9159873.1"/>
    </source>
</evidence>
<keyword evidence="1" id="KW-1133">Transmembrane helix</keyword>
<feature type="transmembrane region" description="Helical" evidence="1">
    <location>
        <begin position="41"/>
        <end position="60"/>
    </location>
</feature>
<protein>
    <submittedName>
        <fullName evidence="2">Uncharacterized protein</fullName>
    </submittedName>
</protein>
<feature type="transmembrane region" description="Helical" evidence="1">
    <location>
        <begin position="12"/>
        <end position="29"/>
    </location>
</feature>
<dbReference type="AlphaFoldDB" id="A0AAP0KXL7"/>
<proteinExistence type="predicted"/>
<evidence type="ECO:0000256" key="1">
    <source>
        <dbReference type="SAM" id="Phobius"/>
    </source>
</evidence>
<gene>
    <name evidence="2" type="ORF">Syun_006214</name>
</gene>
<sequence>MVVGVMYVTRNAQVYVLKITILILFAFFINQENNIGASSFMFVMVVGLDFQFLMHFILLFV</sequence>
<accession>A0AAP0KXL7</accession>
<keyword evidence="1" id="KW-0472">Membrane</keyword>
<reference evidence="2 3" key="1">
    <citation type="submission" date="2024-01" db="EMBL/GenBank/DDBJ databases">
        <title>Genome assemblies of Stephania.</title>
        <authorList>
            <person name="Yang L."/>
        </authorList>
    </citation>
    <scope>NUCLEOTIDE SEQUENCE [LARGE SCALE GENOMIC DNA]</scope>
    <source>
        <strain evidence="2">YNDBR</strain>
        <tissue evidence="2">Leaf</tissue>
    </source>
</reference>
<name>A0AAP0KXL7_9MAGN</name>
<keyword evidence="3" id="KW-1185">Reference proteome</keyword>